<dbReference type="OrthoDB" id="9806150at2"/>
<name>A0A2A6RH21_9CHLR</name>
<keyword evidence="2" id="KW-0378">Hydrolase</keyword>
<dbReference type="AlphaFoldDB" id="A0A2A6RH21"/>
<evidence type="ECO:0000259" key="3">
    <source>
        <dbReference type="PROSITE" id="PS51462"/>
    </source>
</evidence>
<comment type="cofactor">
    <cofactor evidence="1">
        <name>Mg(2+)</name>
        <dbReference type="ChEBI" id="CHEBI:18420"/>
    </cofactor>
</comment>
<dbReference type="PANTHER" id="PTHR11839:SF18">
    <property type="entry name" value="NUDIX HYDROLASE DOMAIN-CONTAINING PROTEIN"/>
    <property type="match status" value="1"/>
</dbReference>
<dbReference type="PROSITE" id="PS00893">
    <property type="entry name" value="NUDIX_BOX"/>
    <property type="match status" value="1"/>
</dbReference>
<dbReference type="Pfam" id="PF00293">
    <property type="entry name" value="NUDIX"/>
    <property type="match status" value="1"/>
</dbReference>
<dbReference type="SUPFAM" id="SSF55811">
    <property type="entry name" value="Nudix"/>
    <property type="match status" value="1"/>
</dbReference>
<reference evidence="5" key="1">
    <citation type="submission" date="2017-08" db="EMBL/GenBank/DDBJ databases">
        <authorList>
            <person name="Grouzdev D.S."/>
            <person name="Gaisin V.A."/>
            <person name="Rysina M.S."/>
            <person name="Gorlenko V.M."/>
        </authorList>
    </citation>
    <scope>NUCLEOTIDE SEQUENCE [LARGE SCALE GENOMIC DNA]</scope>
    <source>
        <strain evidence="5">Kir15-3F</strain>
    </source>
</reference>
<dbReference type="GO" id="GO:0016787">
    <property type="term" value="F:hydrolase activity"/>
    <property type="evidence" value="ECO:0007669"/>
    <property type="project" value="UniProtKB-KW"/>
</dbReference>
<dbReference type="Proteomes" id="UP000220527">
    <property type="component" value="Unassembled WGS sequence"/>
</dbReference>
<accession>A0A2A6RH21</accession>
<dbReference type="InterPro" id="IPR015797">
    <property type="entry name" value="NUDIX_hydrolase-like_dom_sf"/>
</dbReference>
<comment type="caution">
    <text evidence="4">The sequence shown here is derived from an EMBL/GenBank/DDBJ whole genome shotgun (WGS) entry which is preliminary data.</text>
</comment>
<evidence type="ECO:0000256" key="1">
    <source>
        <dbReference type="ARBA" id="ARBA00001946"/>
    </source>
</evidence>
<protein>
    <recommendedName>
        <fullName evidence="3">Nudix hydrolase domain-containing protein</fullName>
    </recommendedName>
</protein>
<dbReference type="GO" id="GO:0006753">
    <property type="term" value="P:nucleoside phosphate metabolic process"/>
    <property type="evidence" value="ECO:0007669"/>
    <property type="project" value="TreeGrafter"/>
</dbReference>
<dbReference type="EMBL" id="NQWI01000080">
    <property type="protein sequence ID" value="PDW02233.1"/>
    <property type="molecule type" value="Genomic_DNA"/>
</dbReference>
<dbReference type="Gene3D" id="3.90.79.10">
    <property type="entry name" value="Nucleoside Triphosphate Pyrophosphohydrolase"/>
    <property type="match status" value="1"/>
</dbReference>
<dbReference type="InterPro" id="IPR020084">
    <property type="entry name" value="NUDIX_hydrolase_CS"/>
</dbReference>
<dbReference type="InterPro" id="IPR000086">
    <property type="entry name" value="NUDIX_hydrolase_dom"/>
</dbReference>
<dbReference type="PROSITE" id="PS51462">
    <property type="entry name" value="NUDIX"/>
    <property type="match status" value="1"/>
</dbReference>
<organism evidence="4 5">
    <name type="scientific">Candidatus Viridilinea mediisalina</name>
    <dbReference type="NCBI Taxonomy" id="2024553"/>
    <lineage>
        <taxon>Bacteria</taxon>
        <taxon>Bacillati</taxon>
        <taxon>Chloroflexota</taxon>
        <taxon>Chloroflexia</taxon>
        <taxon>Chloroflexales</taxon>
        <taxon>Chloroflexineae</taxon>
        <taxon>Oscillochloridaceae</taxon>
        <taxon>Candidatus Viridilinea</taxon>
    </lineage>
</organism>
<dbReference type="RefSeq" id="WP_097644924.1">
    <property type="nucleotide sequence ID" value="NZ_NQWI01000080.1"/>
</dbReference>
<feature type="domain" description="Nudix hydrolase" evidence="3">
    <location>
        <begin position="37"/>
        <end position="169"/>
    </location>
</feature>
<evidence type="ECO:0000256" key="2">
    <source>
        <dbReference type="ARBA" id="ARBA00022801"/>
    </source>
</evidence>
<dbReference type="CDD" id="cd03424">
    <property type="entry name" value="NUDIX_ADPRase_Nudt5_UGPPase_Nudt14"/>
    <property type="match status" value="1"/>
</dbReference>
<gene>
    <name evidence="4" type="ORF">CJ255_15070</name>
</gene>
<dbReference type="GO" id="GO:0019693">
    <property type="term" value="P:ribose phosphate metabolic process"/>
    <property type="evidence" value="ECO:0007669"/>
    <property type="project" value="TreeGrafter"/>
</dbReference>
<sequence>METWIDQTEVFQGPIFRVLTGNARLDDGQVARRDVVAHRGGVGVVPVLGDQILLVRQFRLAAGKHMVELPAGLREPGETAEACAARELAEELGYAAGQLVHLVTYHTSPGFTDEATAIFLALDLSPVAANPDWDERLTPVEQPLNQLAEALATGVYEDGKTLVGLYAALAWLGAAGYHHS</sequence>
<dbReference type="GO" id="GO:0005829">
    <property type="term" value="C:cytosol"/>
    <property type="evidence" value="ECO:0007669"/>
    <property type="project" value="TreeGrafter"/>
</dbReference>
<evidence type="ECO:0000313" key="5">
    <source>
        <dbReference type="Proteomes" id="UP000220527"/>
    </source>
</evidence>
<evidence type="ECO:0000313" key="4">
    <source>
        <dbReference type="EMBL" id="PDW02233.1"/>
    </source>
</evidence>
<dbReference type="PANTHER" id="PTHR11839">
    <property type="entry name" value="UDP/ADP-SUGAR PYROPHOSPHATASE"/>
    <property type="match status" value="1"/>
</dbReference>
<keyword evidence="5" id="KW-1185">Reference proteome</keyword>
<proteinExistence type="predicted"/>